<dbReference type="EMBL" id="LNQE01000875">
    <property type="protein sequence ID" value="KUG23962.1"/>
    <property type="molecule type" value="Genomic_DNA"/>
</dbReference>
<sequence>MKNEEFKKGEIIIYKAKGGPTIDVRLKEDTVWLDAHLIAKFFDVDRTVIVKHIGNIYKTGELAEKSTCAKIAQVAADGKTRQMNIYNLDVILSVGYRVNSKRATKFRIWATNVLRKHLVNGYTINEKRLRTQQNKILELQETVRLLDNLALLADVSDEAKGIVQIIAEYSRALNLLDDFDHQSLALPKGTKRTKYKLTYEEARSIIEQMKKKFKDSAIVGQEKDKSFQGSIGAIYQTFDGKDVYPTLEDKAAHLLYFVTKNHSFVDGNKRIAATLFICFLQKNDILLGKSGHKRIDDNALVALTLMIAASKPSEKDIMIKVILNLMSEKK</sequence>
<name>A0A0W8FSV0_9ZZZZ</name>
<dbReference type="AlphaFoldDB" id="A0A0W8FSV0"/>
<dbReference type="SUPFAM" id="SSF140931">
    <property type="entry name" value="Fic-like"/>
    <property type="match status" value="1"/>
</dbReference>
<dbReference type="Gene3D" id="1.20.120.1870">
    <property type="entry name" value="Fic/DOC protein, Fido domain"/>
    <property type="match status" value="1"/>
</dbReference>
<proteinExistence type="predicted"/>
<dbReference type="InterPro" id="IPR011204">
    <property type="entry name" value="Virulence_RhuM-like"/>
</dbReference>
<protein>
    <submittedName>
        <fullName evidence="2">Putative dna-binding protein in cluster with type i restriction-modification system</fullName>
    </submittedName>
</protein>
<comment type="caution">
    <text evidence="2">The sequence shown here is derived from an EMBL/GenBank/DDBJ whole genome shotgun (WGS) entry which is preliminary data.</text>
</comment>
<feature type="domain" description="Fido" evidence="1">
    <location>
        <begin position="197"/>
        <end position="324"/>
    </location>
</feature>
<dbReference type="GO" id="GO:0003677">
    <property type="term" value="F:DNA binding"/>
    <property type="evidence" value="ECO:0007669"/>
    <property type="project" value="UniProtKB-KW"/>
</dbReference>
<accession>A0A0W8FSV0</accession>
<dbReference type="Pfam" id="PF02661">
    <property type="entry name" value="Fic"/>
    <property type="match status" value="1"/>
</dbReference>
<gene>
    <name evidence="2" type="ORF">ASZ90_006235</name>
</gene>
<dbReference type="InterPro" id="IPR053737">
    <property type="entry name" value="Type_II_TA_Toxin"/>
</dbReference>
<dbReference type="Pfam" id="PF13310">
    <property type="entry name" value="Virulence_RhuM"/>
    <property type="match status" value="1"/>
</dbReference>
<dbReference type="PANTHER" id="PTHR35810">
    <property type="entry name" value="CYTOPLASMIC PROTEIN-RELATED"/>
    <property type="match status" value="1"/>
</dbReference>
<evidence type="ECO:0000313" key="2">
    <source>
        <dbReference type="EMBL" id="KUG23962.1"/>
    </source>
</evidence>
<keyword evidence="2" id="KW-0238">DNA-binding</keyword>
<dbReference type="InterPro" id="IPR036597">
    <property type="entry name" value="Fido-like_dom_sf"/>
</dbReference>
<dbReference type="InterPro" id="IPR003812">
    <property type="entry name" value="Fido"/>
</dbReference>
<dbReference type="PROSITE" id="PS51459">
    <property type="entry name" value="FIDO"/>
    <property type="match status" value="1"/>
</dbReference>
<organism evidence="2">
    <name type="scientific">hydrocarbon metagenome</name>
    <dbReference type="NCBI Taxonomy" id="938273"/>
    <lineage>
        <taxon>unclassified sequences</taxon>
        <taxon>metagenomes</taxon>
        <taxon>ecological metagenomes</taxon>
    </lineage>
</organism>
<evidence type="ECO:0000259" key="1">
    <source>
        <dbReference type="PROSITE" id="PS51459"/>
    </source>
</evidence>
<dbReference type="PANTHER" id="PTHR35810:SF1">
    <property type="entry name" value="CYTOPLASMIC PROTEIN"/>
    <property type="match status" value="1"/>
</dbReference>
<reference evidence="2" key="1">
    <citation type="journal article" date="2015" name="Proc. Natl. Acad. Sci. U.S.A.">
        <title>Networks of energetic and metabolic interactions define dynamics in microbial communities.</title>
        <authorList>
            <person name="Embree M."/>
            <person name="Liu J.K."/>
            <person name="Al-Bassam M.M."/>
            <person name="Zengler K."/>
        </authorList>
    </citation>
    <scope>NUCLEOTIDE SEQUENCE</scope>
</reference>